<evidence type="ECO:0000313" key="8">
    <source>
        <dbReference type="EMBL" id="KAI9634831.1"/>
    </source>
</evidence>
<gene>
    <name evidence="8" type="ORF">MKK02DRAFT_37706</name>
</gene>
<name>A0AA38LV41_9TREE</name>
<keyword evidence="4" id="KW-0274">FAD</keyword>
<dbReference type="PANTHER" id="PTHR10961">
    <property type="entry name" value="PEROXISOMAL SARCOSINE OXIDASE"/>
    <property type="match status" value="1"/>
</dbReference>
<comment type="caution">
    <text evidence="8">The sequence shown here is derived from an EMBL/GenBank/DDBJ whole genome shotgun (WGS) entry which is preliminary data.</text>
</comment>
<dbReference type="Pfam" id="PF01266">
    <property type="entry name" value="DAO"/>
    <property type="match status" value="1"/>
</dbReference>
<evidence type="ECO:0000313" key="9">
    <source>
        <dbReference type="Proteomes" id="UP001164286"/>
    </source>
</evidence>
<feature type="compositionally biased region" description="Polar residues" evidence="6">
    <location>
        <begin position="260"/>
        <end position="271"/>
    </location>
</feature>
<feature type="region of interest" description="Disordered" evidence="6">
    <location>
        <begin position="260"/>
        <end position="285"/>
    </location>
</feature>
<evidence type="ECO:0000256" key="3">
    <source>
        <dbReference type="ARBA" id="ARBA00022630"/>
    </source>
</evidence>
<dbReference type="RefSeq" id="XP_052944608.1">
    <property type="nucleotide sequence ID" value="XM_053089753.1"/>
</dbReference>
<sequence>MSKPHILIVGAGAWGASTAVALLQSGKYTVTLLDRAAVLPAEDAASTDINKIVRFDYQEEVYAELAFQALGEWRKKEWEGMYFESGTVVVAPIVGKGLDLNKTIANVSRRGPVVTHSTPEEVQRALDPKDKGVTGDMTGRRGLAAELGGEVVPAAEAVELIIGDGDVKGVRCKNGRQFKGDKVIVSAGAWTAGLLKGLLPEGLITSTGIMVAAFKLSEEEYERYKDIPVIMGFDETGFYSMPPTHDRMLKFGLDEAGYTSQTGTPRTTLTPGASEEHQKNNTSWLPRRSHDDMRVVVNMYFPEFKDRPFDFTRMCPIPASFDDHFVLDYTKQYPSLLVASAGKMMPIIGTLVQQRLENTLDPALTALWAIRQPTAAADEFTHSKATGKVDIEDVVFAGEGEVPQVKGSAILGKIEGAVEVVAVTA</sequence>
<protein>
    <submittedName>
        <fullName evidence="8">FAD dependent oxidoreductase</fullName>
    </submittedName>
</protein>
<dbReference type="GO" id="GO:0008115">
    <property type="term" value="F:sarcosine oxidase activity"/>
    <property type="evidence" value="ECO:0007669"/>
    <property type="project" value="TreeGrafter"/>
</dbReference>
<accession>A0AA38LV41</accession>
<evidence type="ECO:0000256" key="5">
    <source>
        <dbReference type="ARBA" id="ARBA00023002"/>
    </source>
</evidence>
<evidence type="ECO:0000256" key="6">
    <source>
        <dbReference type="SAM" id="MobiDB-lite"/>
    </source>
</evidence>
<proteinExistence type="inferred from homology"/>
<comment type="cofactor">
    <cofactor evidence="1">
        <name>FAD</name>
        <dbReference type="ChEBI" id="CHEBI:57692"/>
    </cofactor>
</comment>
<evidence type="ECO:0000256" key="2">
    <source>
        <dbReference type="ARBA" id="ARBA00010989"/>
    </source>
</evidence>
<dbReference type="InterPro" id="IPR036188">
    <property type="entry name" value="FAD/NAD-bd_sf"/>
</dbReference>
<dbReference type="Gene3D" id="3.30.9.10">
    <property type="entry name" value="D-Amino Acid Oxidase, subunit A, domain 2"/>
    <property type="match status" value="1"/>
</dbReference>
<organism evidence="8 9">
    <name type="scientific">Dioszegia hungarica</name>
    <dbReference type="NCBI Taxonomy" id="4972"/>
    <lineage>
        <taxon>Eukaryota</taxon>
        <taxon>Fungi</taxon>
        <taxon>Dikarya</taxon>
        <taxon>Basidiomycota</taxon>
        <taxon>Agaricomycotina</taxon>
        <taxon>Tremellomycetes</taxon>
        <taxon>Tremellales</taxon>
        <taxon>Bulleribasidiaceae</taxon>
        <taxon>Dioszegia</taxon>
    </lineage>
</organism>
<dbReference type="GO" id="GO:0050660">
    <property type="term" value="F:flavin adenine dinucleotide binding"/>
    <property type="evidence" value="ECO:0007669"/>
    <property type="project" value="InterPro"/>
</dbReference>
<evidence type="ECO:0000259" key="7">
    <source>
        <dbReference type="Pfam" id="PF01266"/>
    </source>
</evidence>
<dbReference type="InterPro" id="IPR045170">
    <property type="entry name" value="MTOX"/>
</dbReference>
<dbReference type="Proteomes" id="UP001164286">
    <property type="component" value="Unassembled WGS sequence"/>
</dbReference>
<dbReference type="AlphaFoldDB" id="A0AA38LV41"/>
<keyword evidence="3" id="KW-0285">Flavoprotein</keyword>
<keyword evidence="5" id="KW-0560">Oxidoreductase</keyword>
<feature type="domain" description="FAD dependent oxidoreductase" evidence="7">
    <location>
        <begin position="6"/>
        <end position="349"/>
    </location>
</feature>
<dbReference type="EMBL" id="JAKWFO010000006">
    <property type="protein sequence ID" value="KAI9634831.1"/>
    <property type="molecule type" value="Genomic_DNA"/>
</dbReference>
<dbReference type="InterPro" id="IPR006076">
    <property type="entry name" value="FAD-dep_OxRdtase"/>
</dbReference>
<evidence type="ECO:0000256" key="4">
    <source>
        <dbReference type="ARBA" id="ARBA00022827"/>
    </source>
</evidence>
<dbReference type="Gene3D" id="3.50.50.60">
    <property type="entry name" value="FAD/NAD(P)-binding domain"/>
    <property type="match status" value="1"/>
</dbReference>
<keyword evidence="9" id="KW-1185">Reference proteome</keyword>
<comment type="similarity">
    <text evidence="2">Belongs to the MSOX/MTOX family.</text>
</comment>
<dbReference type="GeneID" id="77728958"/>
<dbReference type="SUPFAM" id="SSF51905">
    <property type="entry name" value="FAD/NAD(P)-binding domain"/>
    <property type="match status" value="1"/>
</dbReference>
<dbReference type="PANTHER" id="PTHR10961:SF46">
    <property type="entry name" value="PEROXISOMAL SARCOSINE OXIDASE"/>
    <property type="match status" value="1"/>
</dbReference>
<reference evidence="8" key="1">
    <citation type="journal article" date="2022" name="G3 (Bethesda)">
        <title>High quality genome of the basidiomycete yeast Dioszegia hungarica PDD-24b-2 isolated from cloud water.</title>
        <authorList>
            <person name="Jarrige D."/>
            <person name="Haridas S."/>
            <person name="Bleykasten-Grosshans C."/>
            <person name="Joly M."/>
            <person name="Nadalig T."/>
            <person name="Sancelme M."/>
            <person name="Vuilleumier S."/>
            <person name="Grigoriev I.V."/>
            <person name="Amato P."/>
            <person name="Bringel F."/>
        </authorList>
    </citation>
    <scope>NUCLEOTIDE SEQUENCE</scope>
    <source>
        <strain evidence="8">PDD-24b-2</strain>
    </source>
</reference>
<evidence type="ECO:0000256" key="1">
    <source>
        <dbReference type="ARBA" id="ARBA00001974"/>
    </source>
</evidence>